<dbReference type="PROSITE" id="PS50231">
    <property type="entry name" value="RICIN_B_LECTIN"/>
    <property type="match status" value="1"/>
</dbReference>
<dbReference type="InterPro" id="IPR000772">
    <property type="entry name" value="Ricin_B_lectin"/>
</dbReference>
<dbReference type="SUPFAM" id="SSF50370">
    <property type="entry name" value="Ricin B-like lectins"/>
    <property type="match status" value="1"/>
</dbReference>
<dbReference type="AlphaFoldDB" id="A0A4Q9MPJ6"/>
<name>A0A4Q9MPJ6_9APHY</name>
<evidence type="ECO:0000259" key="1">
    <source>
        <dbReference type="Pfam" id="PF14200"/>
    </source>
</evidence>
<accession>A0A4Q9MPJ6</accession>
<dbReference type="Gene3D" id="2.80.10.50">
    <property type="match status" value="2"/>
</dbReference>
<sequence length="158" mass="17630">MADSGVKAGVYFLRNFGTNTVVDLHEATKVQGWRKRELDDEWVSAQLWIITPVKDSESEYTIRNAMSRTYLDLEGGSNKSGTPVVGHEGNKHQIHEQRWKIQPDTETPHTYVIENGQASETYLDLSKGLADDGTPLVGHSGTGTDTDNKNQLWCLDLV</sequence>
<feature type="domain" description="Ricin B lectin" evidence="1">
    <location>
        <begin position="7"/>
        <end position="85"/>
    </location>
</feature>
<dbReference type="EMBL" id="ML143411">
    <property type="protein sequence ID" value="TBU29674.1"/>
    <property type="molecule type" value="Genomic_DNA"/>
</dbReference>
<keyword evidence="2" id="KW-0430">Lectin</keyword>
<evidence type="ECO:0000313" key="2">
    <source>
        <dbReference type="EMBL" id="TBU29674.1"/>
    </source>
</evidence>
<dbReference type="OrthoDB" id="3249735at2759"/>
<dbReference type="Pfam" id="PF14200">
    <property type="entry name" value="RicinB_lectin_2"/>
    <property type="match status" value="1"/>
</dbReference>
<gene>
    <name evidence="2" type="ORF">BD311DRAFT_864574</name>
</gene>
<dbReference type="GO" id="GO:0030246">
    <property type="term" value="F:carbohydrate binding"/>
    <property type="evidence" value="ECO:0007669"/>
    <property type="project" value="UniProtKB-KW"/>
</dbReference>
<protein>
    <submittedName>
        <fullName evidence="2">Ricin B-like lectin</fullName>
    </submittedName>
</protein>
<organism evidence="2">
    <name type="scientific">Dichomitus squalens</name>
    <dbReference type="NCBI Taxonomy" id="114155"/>
    <lineage>
        <taxon>Eukaryota</taxon>
        <taxon>Fungi</taxon>
        <taxon>Dikarya</taxon>
        <taxon>Basidiomycota</taxon>
        <taxon>Agaricomycotina</taxon>
        <taxon>Agaricomycetes</taxon>
        <taxon>Polyporales</taxon>
        <taxon>Polyporaceae</taxon>
        <taxon>Dichomitus</taxon>
    </lineage>
</organism>
<dbReference type="InterPro" id="IPR035992">
    <property type="entry name" value="Ricin_B-like_lectins"/>
</dbReference>
<reference evidence="2" key="1">
    <citation type="submission" date="2019-01" db="EMBL/GenBank/DDBJ databases">
        <title>Draft genome sequences of three monokaryotic isolates of the white-rot basidiomycete fungus Dichomitus squalens.</title>
        <authorList>
            <consortium name="DOE Joint Genome Institute"/>
            <person name="Lopez S.C."/>
            <person name="Andreopoulos B."/>
            <person name="Pangilinan J."/>
            <person name="Lipzen A."/>
            <person name="Riley R."/>
            <person name="Ahrendt S."/>
            <person name="Ng V."/>
            <person name="Barry K."/>
            <person name="Daum C."/>
            <person name="Grigoriev I.V."/>
            <person name="Hilden K.S."/>
            <person name="Makela M.R."/>
            <person name="de Vries R.P."/>
        </authorList>
    </citation>
    <scope>NUCLEOTIDE SEQUENCE [LARGE SCALE GENOMIC DNA]</scope>
    <source>
        <strain evidence="2">OM18370.1</strain>
    </source>
</reference>
<proteinExistence type="predicted"/>
<dbReference type="Proteomes" id="UP000292957">
    <property type="component" value="Unassembled WGS sequence"/>
</dbReference>